<dbReference type="InterPro" id="IPR013321">
    <property type="entry name" value="Arc_rbn_hlx_hlx"/>
</dbReference>
<gene>
    <name evidence="1" type="ORF">S12H4_41290</name>
</gene>
<dbReference type="Gene3D" id="1.10.1220.10">
    <property type="entry name" value="Met repressor-like"/>
    <property type="match status" value="1"/>
</dbReference>
<dbReference type="GO" id="GO:0006355">
    <property type="term" value="P:regulation of DNA-templated transcription"/>
    <property type="evidence" value="ECO:0007669"/>
    <property type="project" value="InterPro"/>
</dbReference>
<sequence length="58" mass="6742">MKEHMSITLDESTAHRLRRYAKQERRSISGVVGIAVEEYLSQRADPVVRSLSRRARFP</sequence>
<dbReference type="EMBL" id="BARW01025146">
    <property type="protein sequence ID" value="GAJ05405.1"/>
    <property type="molecule type" value="Genomic_DNA"/>
</dbReference>
<reference evidence="1" key="1">
    <citation type="journal article" date="2014" name="Front. Microbiol.">
        <title>High frequency of phylogenetically diverse reductive dehalogenase-homologous genes in deep subseafloor sedimentary metagenomes.</title>
        <authorList>
            <person name="Kawai M."/>
            <person name="Futagami T."/>
            <person name="Toyoda A."/>
            <person name="Takaki Y."/>
            <person name="Nishi S."/>
            <person name="Hori S."/>
            <person name="Arai W."/>
            <person name="Tsubouchi T."/>
            <person name="Morono Y."/>
            <person name="Uchiyama I."/>
            <person name="Ito T."/>
            <person name="Fujiyama A."/>
            <person name="Inagaki F."/>
            <person name="Takami H."/>
        </authorList>
    </citation>
    <scope>NUCLEOTIDE SEQUENCE</scope>
    <source>
        <strain evidence="1">Expedition CK06-06</strain>
    </source>
</reference>
<dbReference type="SUPFAM" id="SSF47598">
    <property type="entry name" value="Ribbon-helix-helix"/>
    <property type="match status" value="1"/>
</dbReference>
<dbReference type="InterPro" id="IPR010985">
    <property type="entry name" value="Ribbon_hlx_hlx"/>
</dbReference>
<feature type="non-terminal residue" evidence="1">
    <location>
        <position position="58"/>
    </location>
</feature>
<accession>X1VF33</accession>
<organism evidence="1">
    <name type="scientific">marine sediment metagenome</name>
    <dbReference type="NCBI Taxonomy" id="412755"/>
    <lineage>
        <taxon>unclassified sequences</taxon>
        <taxon>metagenomes</taxon>
        <taxon>ecological metagenomes</taxon>
    </lineage>
</organism>
<evidence type="ECO:0000313" key="1">
    <source>
        <dbReference type="EMBL" id="GAJ05405.1"/>
    </source>
</evidence>
<protein>
    <submittedName>
        <fullName evidence="1">Uncharacterized protein</fullName>
    </submittedName>
</protein>
<name>X1VF33_9ZZZZ</name>
<comment type="caution">
    <text evidence="1">The sequence shown here is derived from an EMBL/GenBank/DDBJ whole genome shotgun (WGS) entry which is preliminary data.</text>
</comment>
<dbReference type="AlphaFoldDB" id="X1VF33"/>
<proteinExistence type="predicted"/>